<dbReference type="PROSITE" id="PS51257">
    <property type="entry name" value="PROKAR_LIPOPROTEIN"/>
    <property type="match status" value="1"/>
</dbReference>
<organism evidence="2 3">
    <name type="scientific">Fundidesulfovibrio magnetotacticus</name>
    <dbReference type="NCBI Taxonomy" id="2730080"/>
    <lineage>
        <taxon>Bacteria</taxon>
        <taxon>Pseudomonadati</taxon>
        <taxon>Thermodesulfobacteriota</taxon>
        <taxon>Desulfovibrionia</taxon>
        <taxon>Desulfovibrionales</taxon>
        <taxon>Desulfovibrionaceae</taxon>
        <taxon>Fundidesulfovibrio</taxon>
    </lineage>
</organism>
<keyword evidence="1" id="KW-0732">Signal</keyword>
<evidence type="ECO:0008006" key="4">
    <source>
        <dbReference type="Google" id="ProtNLM"/>
    </source>
</evidence>
<evidence type="ECO:0000313" key="3">
    <source>
        <dbReference type="Proteomes" id="UP000494245"/>
    </source>
</evidence>
<comment type="caution">
    <text evidence="2">The sequence shown here is derived from an EMBL/GenBank/DDBJ whole genome shotgun (WGS) entry which is preliminary data.</text>
</comment>
<keyword evidence="3" id="KW-1185">Reference proteome</keyword>
<evidence type="ECO:0000313" key="2">
    <source>
        <dbReference type="EMBL" id="GFK92912.1"/>
    </source>
</evidence>
<dbReference type="EMBL" id="BLTE01000002">
    <property type="protein sequence ID" value="GFK92912.1"/>
    <property type="molecule type" value="Genomic_DNA"/>
</dbReference>
<evidence type="ECO:0000256" key="1">
    <source>
        <dbReference type="SAM" id="SignalP"/>
    </source>
</evidence>
<name>A0A6V8LJJ8_9BACT</name>
<dbReference type="RefSeq" id="WP_173081433.1">
    <property type="nucleotide sequence ID" value="NZ_BLTE01000002.1"/>
</dbReference>
<protein>
    <recommendedName>
        <fullName evidence="4">Lipoprotein</fullName>
    </recommendedName>
</protein>
<proteinExistence type="predicted"/>
<reference evidence="2 3" key="1">
    <citation type="submission" date="2020-04" db="EMBL/GenBank/DDBJ databases">
        <authorList>
            <consortium name="Desulfovibrio sp. FSS-1 genome sequencing consortium"/>
            <person name="Shimoshige H."/>
            <person name="Kobayashi H."/>
            <person name="Maekawa T."/>
        </authorList>
    </citation>
    <scope>NUCLEOTIDE SEQUENCE [LARGE SCALE GENOMIC DNA]</scope>
    <source>
        <strain evidence="2 3">SIID29052-01</strain>
    </source>
</reference>
<sequence>MNLARALVLGFCLASLAACASPPYAAKGVDRATAMADYQDCYSKGCLAHFTPELKASINKTARACMKERGYQETCSFPWW</sequence>
<dbReference type="Proteomes" id="UP000494245">
    <property type="component" value="Unassembled WGS sequence"/>
</dbReference>
<gene>
    <name evidence="2" type="ORF">NNJEOMEG_00740</name>
</gene>
<feature type="chain" id="PRO_5028932709" description="Lipoprotein" evidence="1">
    <location>
        <begin position="21"/>
        <end position="80"/>
    </location>
</feature>
<accession>A0A6V8LJJ8</accession>
<dbReference type="AlphaFoldDB" id="A0A6V8LJJ8"/>
<feature type="signal peptide" evidence="1">
    <location>
        <begin position="1"/>
        <end position="20"/>
    </location>
</feature>
<reference evidence="2 3" key="2">
    <citation type="submission" date="2020-05" db="EMBL/GenBank/DDBJ databases">
        <title>Draft genome sequence of Desulfovibrio sp. strainFSS-1.</title>
        <authorList>
            <person name="Shimoshige H."/>
            <person name="Kobayashi H."/>
            <person name="Maekawa T."/>
        </authorList>
    </citation>
    <scope>NUCLEOTIDE SEQUENCE [LARGE SCALE GENOMIC DNA]</scope>
    <source>
        <strain evidence="2 3">SIID29052-01</strain>
    </source>
</reference>